<keyword evidence="2 3" id="KW-0413">Isomerase</keyword>
<dbReference type="CDD" id="cd00311">
    <property type="entry name" value="TIM"/>
    <property type="match status" value="1"/>
</dbReference>
<dbReference type="Proteomes" id="UP000177279">
    <property type="component" value="Unassembled WGS sequence"/>
</dbReference>
<dbReference type="GO" id="GO:0005829">
    <property type="term" value="C:cytosol"/>
    <property type="evidence" value="ECO:0007669"/>
    <property type="project" value="TreeGrafter"/>
</dbReference>
<comment type="pathway">
    <text evidence="3">Carbohydrate biosynthesis; gluconeogenesis.</text>
</comment>
<dbReference type="GO" id="GO:0046166">
    <property type="term" value="P:glyceraldehyde-3-phosphate biosynthetic process"/>
    <property type="evidence" value="ECO:0007669"/>
    <property type="project" value="TreeGrafter"/>
</dbReference>
<dbReference type="PROSITE" id="PS51440">
    <property type="entry name" value="TIM_2"/>
    <property type="match status" value="1"/>
</dbReference>
<comment type="pathway">
    <text evidence="3">Carbohydrate degradation; glycolysis; D-glyceraldehyde 3-phosphate from glycerone phosphate: step 1/1.</text>
</comment>
<accession>A0A1G2TGG3</accession>
<dbReference type="GO" id="GO:0006094">
    <property type="term" value="P:gluconeogenesis"/>
    <property type="evidence" value="ECO:0007669"/>
    <property type="project" value="UniProtKB-UniPathway"/>
</dbReference>
<proteinExistence type="inferred from homology"/>
<dbReference type="GO" id="GO:0019563">
    <property type="term" value="P:glycerol catabolic process"/>
    <property type="evidence" value="ECO:0007669"/>
    <property type="project" value="TreeGrafter"/>
</dbReference>
<gene>
    <name evidence="4" type="ORF">A3D49_00645</name>
</gene>
<dbReference type="EMBL" id="MHVS01000005">
    <property type="protein sequence ID" value="OHA96384.1"/>
    <property type="molecule type" value="Genomic_DNA"/>
</dbReference>
<keyword evidence="3" id="KW-0312">Gluconeogenesis</keyword>
<dbReference type="SUPFAM" id="SSF51351">
    <property type="entry name" value="Triosephosphate isomerase (TIM)"/>
    <property type="match status" value="1"/>
</dbReference>
<dbReference type="PANTHER" id="PTHR21139:SF42">
    <property type="entry name" value="TRIOSEPHOSPHATE ISOMERASE"/>
    <property type="match status" value="1"/>
</dbReference>
<sequence length="253" mass="27334">MSKLILVANWKNHPSSLEEAKGLLKEMGKKKELYKKLALFIAPPLPYMESVSERAASFSKLAAQDITLVPKGNYTGLVSLDILKSFGARLAILGHSERRAMGETSEEVSQKIKAVLRAGIVPLVCVGENERDKDGDHFEFLRGEIKQSLAGVSKQSTSSLIIAYEPVWVIGKSAKDALLPGDLAQSVIFIKKVLSDIFGRNTADKISIVYGGSVEPTNAGALVKETGVAGFLVGHASLRAKWLEEIANSLISK</sequence>
<dbReference type="InterPro" id="IPR000652">
    <property type="entry name" value="Triosephosphate_isomerase"/>
</dbReference>
<dbReference type="EC" id="5.3.1.1" evidence="3"/>
<protein>
    <recommendedName>
        <fullName evidence="3">Triosephosphate isomerase</fullName>
        <ecNumber evidence="3">5.3.1.1</ecNumber>
    </recommendedName>
</protein>
<dbReference type="Gene3D" id="3.20.20.70">
    <property type="entry name" value="Aldolase class I"/>
    <property type="match status" value="1"/>
</dbReference>
<dbReference type="InterPro" id="IPR013785">
    <property type="entry name" value="Aldolase_TIM"/>
</dbReference>
<keyword evidence="3" id="KW-0963">Cytoplasm</keyword>
<name>A0A1G2TGG3_9BACT</name>
<dbReference type="GO" id="GO:0006096">
    <property type="term" value="P:glycolytic process"/>
    <property type="evidence" value="ECO:0007669"/>
    <property type="project" value="UniProtKB-UniPathway"/>
</dbReference>
<comment type="catalytic activity">
    <reaction evidence="3">
        <text>D-glyceraldehyde 3-phosphate = dihydroxyacetone phosphate</text>
        <dbReference type="Rhea" id="RHEA:18585"/>
        <dbReference type="ChEBI" id="CHEBI:57642"/>
        <dbReference type="ChEBI" id="CHEBI:59776"/>
        <dbReference type="EC" id="5.3.1.1"/>
    </reaction>
</comment>
<dbReference type="Pfam" id="PF00121">
    <property type="entry name" value="TIM"/>
    <property type="match status" value="1"/>
</dbReference>
<evidence type="ECO:0000256" key="1">
    <source>
        <dbReference type="ARBA" id="ARBA00007422"/>
    </source>
</evidence>
<organism evidence="4 5">
    <name type="scientific">Candidatus Zambryskibacteria bacterium RIFCSPHIGHO2_02_FULL_43_37</name>
    <dbReference type="NCBI Taxonomy" id="1802749"/>
    <lineage>
        <taxon>Bacteria</taxon>
        <taxon>Candidatus Zambryskiibacteriota</taxon>
    </lineage>
</organism>
<reference evidence="4 5" key="1">
    <citation type="journal article" date="2016" name="Nat. Commun.">
        <title>Thousands of microbial genomes shed light on interconnected biogeochemical processes in an aquifer system.</title>
        <authorList>
            <person name="Anantharaman K."/>
            <person name="Brown C.T."/>
            <person name="Hug L.A."/>
            <person name="Sharon I."/>
            <person name="Castelle C.J."/>
            <person name="Probst A.J."/>
            <person name="Thomas B.C."/>
            <person name="Singh A."/>
            <person name="Wilkins M.J."/>
            <person name="Karaoz U."/>
            <person name="Brodie E.L."/>
            <person name="Williams K.H."/>
            <person name="Hubbard S.S."/>
            <person name="Banfield J.F."/>
        </authorList>
    </citation>
    <scope>NUCLEOTIDE SEQUENCE [LARGE SCALE GENOMIC DNA]</scope>
</reference>
<comment type="similarity">
    <text evidence="1 3">Belongs to the triosephosphate isomerase family.</text>
</comment>
<evidence type="ECO:0000313" key="5">
    <source>
        <dbReference type="Proteomes" id="UP000177279"/>
    </source>
</evidence>
<evidence type="ECO:0000256" key="2">
    <source>
        <dbReference type="ARBA" id="ARBA00023235"/>
    </source>
</evidence>
<dbReference type="GO" id="GO:0004807">
    <property type="term" value="F:triose-phosphate isomerase activity"/>
    <property type="evidence" value="ECO:0007669"/>
    <property type="project" value="UniProtKB-EC"/>
</dbReference>
<evidence type="ECO:0000256" key="3">
    <source>
        <dbReference type="RuleBase" id="RU363013"/>
    </source>
</evidence>
<comment type="subunit">
    <text evidence="3">Homodimer.</text>
</comment>
<comment type="caution">
    <text evidence="4">The sequence shown here is derived from an EMBL/GenBank/DDBJ whole genome shotgun (WGS) entry which is preliminary data.</text>
</comment>
<dbReference type="AlphaFoldDB" id="A0A1G2TGG3"/>
<evidence type="ECO:0000313" key="4">
    <source>
        <dbReference type="EMBL" id="OHA96384.1"/>
    </source>
</evidence>
<dbReference type="UniPathway" id="UPA00138"/>
<comment type="subcellular location">
    <subcellularLocation>
        <location evidence="3">Cytoplasm</location>
    </subcellularLocation>
</comment>
<keyword evidence="3" id="KW-0324">Glycolysis</keyword>
<dbReference type="PANTHER" id="PTHR21139">
    <property type="entry name" value="TRIOSEPHOSPHATE ISOMERASE"/>
    <property type="match status" value="1"/>
</dbReference>
<dbReference type="InterPro" id="IPR035990">
    <property type="entry name" value="TIM_sf"/>
</dbReference>
<dbReference type="UniPathway" id="UPA00109">
    <property type="reaction ID" value="UER00189"/>
</dbReference>